<gene>
    <name evidence="1" type="ORF">WG66_12204</name>
</gene>
<evidence type="ECO:0000313" key="1">
    <source>
        <dbReference type="EMBL" id="KTB35215.1"/>
    </source>
</evidence>
<reference evidence="1 2" key="1">
    <citation type="submission" date="2015-12" db="EMBL/GenBank/DDBJ databases">
        <title>Draft genome sequence of Moniliophthora roreri, the causal agent of frosty pod rot of cacao.</title>
        <authorList>
            <person name="Aime M.C."/>
            <person name="Diaz-Valderrama J.R."/>
            <person name="Kijpornyongpan T."/>
            <person name="Phillips-Mora W."/>
        </authorList>
    </citation>
    <scope>NUCLEOTIDE SEQUENCE [LARGE SCALE GENOMIC DNA]</scope>
    <source>
        <strain evidence="1 2">MCA 2952</strain>
    </source>
</reference>
<evidence type="ECO:0000313" key="2">
    <source>
        <dbReference type="Proteomes" id="UP000054988"/>
    </source>
</evidence>
<name>A0A0W0FFT1_MONRR</name>
<organism evidence="1 2">
    <name type="scientific">Moniliophthora roreri</name>
    <name type="common">Frosty pod rot fungus</name>
    <name type="synonym">Monilia roreri</name>
    <dbReference type="NCBI Taxonomy" id="221103"/>
    <lineage>
        <taxon>Eukaryota</taxon>
        <taxon>Fungi</taxon>
        <taxon>Dikarya</taxon>
        <taxon>Basidiomycota</taxon>
        <taxon>Agaricomycotina</taxon>
        <taxon>Agaricomycetes</taxon>
        <taxon>Agaricomycetidae</taxon>
        <taxon>Agaricales</taxon>
        <taxon>Marasmiineae</taxon>
        <taxon>Marasmiaceae</taxon>
        <taxon>Moniliophthora</taxon>
    </lineage>
</organism>
<sequence length="34" mass="3971">MKSRHSIEIGRCWLVVLLPNLPRSAVELKLRNQL</sequence>
<dbReference type="Proteomes" id="UP000054988">
    <property type="component" value="Unassembled WGS sequence"/>
</dbReference>
<proteinExistence type="predicted"/>
<dbReference type="EMBL" id="LATX01002005">
    <property type="protein sequence ID" value="KTB35215.1"/>
    <property type="molecule type" value="Genomic_DNA"/>
</dbReference>
<dbReference type="AlphaFoldDB" id="A0A0W0FFT1"/>
<accession>A0A0W0FFT1</accession>
<protein>
    <submittedName>
        <fullName evidence="1">Uncharacterized protein</fullName>
    </submittedName>
</protein>
<comment type="caution">
    <text evidence="1">The sequence shown here is derived from an EMBL/GenBank/DDBJ whole genome shotgun (WGS) entry which is preliminary data.</text>
</comment>